<proteinExistence type="predicted"/>
<dbReference type="EMBL" id="GBXM01071790">
    <property type="protein sequence ID" value="JAH36787.1"/>
    <property type="molecule type" value="Transcribed_RNA"/>
</dbReference>
<organism evidence="1">
    <name type="scientific">Anguilla anguilla</name>
    <name type="common">European freshwater eel</name>
    <name type="synonym">Muraena anguilla</name>
    <dbReference type="NCBI Taxonomy" id="7936"/>
    <lineage>
        <taxon>Eukaryota</taxon>
        <taxon>Metazoa</taxon>
        <taxon>Chordata</taxon>
        <taxon>Craniata</taxon>
        <taxon>Vertebrata</taxon>
        <taxon>Euteleostomi</taxon>
        <taxon>Actinopterygii</taxon>
        <taxon>Neopterygii</taxon>
        <taxon>Teleostei</taxon>
        <taxon>Anguilliformes</taxon>
        <taxon>Anguillidae</taxon>
        <taxon>Anguilla</taxon>
    </lineage>
</organism>
<accession>A0A0E9S6H3</accession>
<name>A0A0E9S6H3_ANGAN</name>
<reference evidence="1" key="1">
    <citation type="submission" date="2014-11" db="EMBL/GenBank/DDBJ databases">
        <authorList>
            <person name="Amaro Gonzalez C."/>
        </authorList>
    </citation>
    <scope>NUCLEOTIDE SEQUENCE</scope>
</reference>
<dbReference type="AlphaFoldDB" id="A0A0E9S6H3"/>
<evidence type="ECO:0000313" key="1">
    <source>
        <dbReference type="EMBL" id="JAH36787.1"/>
    </source>
</evidence>
<protein>
    <submittedName>
        <fullName evidence="1">Uncharacterized protein</fullName>
    </submittedName>
</protein>
<sequence>MSTNCMFLPVFKSLIDWTMQQLVIPVMQGYLLHK</sequence>
<reference evidence="1" key="2">
    <citation type="journal article" date="2015" name="Fish Shellfish Immunol.">
        <title>Early steps in the European eel (Anguilla anguilla)-Vibrio vulnificus interaction in the gills: Role of the RtxA13 toxin.</title>
        <authorList>
            <person name="Callol A."/>
            <person name="Pajuelo D."/>
            <person name="Ebbesson L."/>
            <person name="Teles M."/>
            <person name="MacKenzie S."/>
            <person name="Amaro C."/>
        </authorList>
    </citation>
    <scope>NUCLEOTIDE SEQUENCE</scope>
</reference>